<keyword evidence="1" id="KW-1133">Transmembrane helix</keyword>
<evidence type="ECO:0000259" key="2">
    <source>
        <dbReference type="Pfam" id="PF07727"/>
    </source>
</evidence>
<dbReference type="OrthoDB" id="193186at2759"/>
<keyword evidence="4" id="KW-1185">Reference proteome</keyword>
<dbReference type="InterPro" id="IPR013103">
    <property type="entry name" value="RVT_2"/>
</dbReference>
<comment type="caution">
    <text evidence="3">The sequence shown here is derived from an EMBL/GenBank/DDBJ whole genome shotgun (WGS) entry which is preliminary data.</text>
</comment>
<evidence type="ECO:0000313" key="4">
    <source>
        <dbReference type="Proteomes" id="UP000237271"/>
    </source>
</evidence>
<keyword evidence="1" id="KW-0812">Transmembrane</keyword>
<dbReference type="AlphaFoldDB" id="A0A2P4YFC5"/>
<sequence length="279" mass="31269">MSGPPPSSSSFLEIVAFAASFSWLGLFVIIGHSSTLLQIDAHPTLSYGSATERHQRTRSLEEAVEIPRSKQHSRPQALGELSCIAKEEGFDAAFVVDSVGEIPTAFTSAMESSKAAKWKEACDSEINSLCKNETWVLVPLPKAGEIERFKARLVPKGFLQKYGIDYAETFATLDEDIYMAHPDGFIDEAHPDFVCKLKRSLYGLKQSPRMWNQTIDKFMLELGFKKCEADHCIYVKRNDHDMIIVALYVDDLILASNNDDLLKSTKEALSKRFEMMDMG</sequence>
<feature type="domain" description="Reverse transcriptase Ty1/copia-type" evidence="2">
    <location>
        <begin position="171"/>
        <end position="279"/>
    </location>
</feature>
<evidence type="ECO:0000313" key="3">
    <source>
        <dbReference type="EMBL" id="POM76399.1"/>
    </source>
</evidence>
<proteinExistence type="predicted"/>
<dbReference type="Pfam" id="PF07727">
    <property type="entry name" value="RVT_2"/>
    <property type="match status" value="1"/>
</dbReference>
<gene>
    <name evidence="3" type="ORF">PHPALM_6357</name>
</gene>
<dbReference type="SUPFAM" id="SSF56672">
    <property type="entry name" value="DNA/RNA polymerases"/>
    <property type="match status" value="1"/>
</dbReference>
<dbReference type="Proteomes" id="UP000237271">
    <property type="component" value="Unassembled WGS sequence"/>
</dbReference>
<name>A0A2P4YFC5_9STRA</name>
<dbReference type="EMBL" id="NCKW01003450">
    <property type="protein sequence ID" value="POM76399.1"/>
    <property type="molecule type" value="Genomic_DNA"/>
</dbReference>
<feature type="transmembrane region" description="Helical" evidence="1">
    <location>
        <begin position="12"/>
        <end position="30"/>
    </location>
</feature>
<organism evidence="3 4">
    <name type="scientific">Phytophthora palmivora</name>
    <dbReference type="NCBI Taxonomy" id="4796"/>
    <lineage>
        <taxon>Eukaryota</taxon>
        <taxon>Sar</taxon>
        <taxon>Stramenopiles</taxon>
        <taxon>Oomycota</taxon>
        <taxon>Peronosporomycetes</taxon>
        <taxon>Peronosporales</taxon>
        <taxon>Peronosporaceae</taxon>
        <taxon>Phytophthora</taxon>
    </lineage>
</organism>
<reference evidence="3 4" key="1">
    <citation type="journal article" date="2017" name="Genome Biol. Evol.">
        <title>Phytophthora megakarya and P. palmivora, closely related causal agents of cacao black pod rot, underwent increases in genome sizes and gene numbers by different mechanisms.</title>
        <authorList>
            <person name="Ali S.S."/>
            <person name="Shao J."/>
            <person name="Lary D.J."/>
            <person name="Kronmiller B."/>
            <person name="Shen D."/>
            <person name="Strem M.D."/>
            <person name="Amoako-Attah I."/>
            <person name="Akrofi A.Y."/>
            <person name="Begoude B.A."/>
            <person name="Ten Hoopen G.M."/>
            <person name="Coulibaly K."/>
            <person name="Kebe B.I."/>
            <person name="Melnick R.L."/>
            <person name="Guiltinan M.J."/>
            <person name="Tyler B.M."/>
            <person name="Meinhardt L.W."/>
            <person name="Bailey B.A."/>
        </authorList>
    </citation>
    <scope>NUCLEOTIDE SEQUENCE [LARGE SCALE GENOMIC DNA]</scope>
    <source>
        <strain evidence="4">sbr112.9</strain>
    </source>
</reference>
<keyword evidence="1" id="KW-0472">Membrane</keyword>
<protein>
    <submittedName>
        <fullName evidence="3">Integrase catalytic core protein</fullName>
    </submittedName>
</protein>
<evidence type="ECO:0000256" key="1">
    <source>
        <dbReference type="SAM" id="Phobius"/>
    </source>
</evidence>
<accession>A0A2P4YFC5</accession>
<dbReference type="InterPro" id="IPR043502">
    <property type="entry name" value="DNA/RNA_pol_sf"/>
</dbReference>